<name>A0ABP7BQE9_9MICO</name>
<dbReference type="Gene3D" id="1.10.10.10">
    <property type="entry name" value="Winged helix-like DNA-binding domain superfamily/Winged helix DNA-binding domain"/>
    <property type="match status" value="1"/>
</dbReference>
<evidence type="ECO:0000313" key="5">
    <source>
        <dbReference type="EMBL" id="GAA3667176.1"/>
    </source>
</evidence>
<dbReference type="PANTHER" id="PTHR43537">
    <property type="entry name" value="TRANSCRIPTIONAL REGULATOR, GNTR FAMILY"/>
    <property type="match status" value="1"/>
</dbReference>
<evidence type="ECO:0000256" key="1">
    <source>
        <dbReference type="ARBA" id="ARBA00023015"/>
    </source>
</evidence>
<dbReference type="Pfam" id="PF07729">
    <property type="entry name" value="FCD"/>
    <property type="match status" value="1"/>
</dbReference>
<dbReference type="EMBL" id="BAAAYV010000025">
    <property type="protein sequence ID" value="GAA3667176.1"/>
    <property type="molecule type" value="Genomic_DNA"/>
</dbReference>
<keyword evidence="3" id="KW-0804">Transcription</keyword>
<dbReference type="InterPro" id="IPR036388">
    <property type="entry name" value="WH-like_DNA-bd_sf"/>
</dbReference>
<proteinExistence type="predicted"/>
<dbReference type="PROSITE" id="PS50949">
    <property type="entry name" value="HTH_GNTR"/>
    <property type="match status" value="1"/>
</dbReference>
<dbReference type="RefSeq" id="WP_221858425.1">
    <property type="nucleotide sequence ID" value="NZ_BAAAYV010000025.1"/>
</dbReference>
<keyword evidence="2" id="KW-0238">DNA-binding</keyword>
<dbReference type="SMART" id="SM00345">
    <property type="entry name" value="HTH_GNTR"/>
    <property type="match status" value="1"/>
</dbReference>
<dbReference type="Gene3D" id="1.20.120.530">
    <property type="entry name" value="GntR ligand-binding domain-like"/>
    <property type="match status" value="1"/>
</dbReference>
<dbReference type="SMART" id="SM00895">
    <property type="entry name" value="FCD"/>
    <property type="match status" value="1"/>
</dbReference>
<keyword evidence="6" id="KW-1185">Reference proteome</keyword>
<dbReference type="Pfam" id="PF00392">
    <property type="entry name" value="GntR"/>
    <property type="match status" value="1"/>
</dbReference>
<reference evidence="6" key="1">
    <citation type="journal article" date="2019" name="Int. J. Syst. Evol. Microbiol.">
        <title>The Global Catalogue of Microorganisms (GCM) 10K type strain sequencing project: providing services to taxonomists for standard genome sequencing and annotation.</title>
        <authorList>
            <consortium name="The Broad Institute Genomics Platform"/>
            <consortium name="The Broad Institute Genome Sequencing Center for Infectious Disease"/>
            <person name="Wu L."/>
            <person name="Ma J."/>
        </authorList>
    </citation>
    <scope>NUCLEOTIDE SEQUENCE [LARGE SCALE GENOMIC DNA]</scope>
    <source>
        <strain evidence="6">JCM 16546</strain>
    </source>
</reference>
<dbReference type="InterPro" id="IPR008920">
    <property type="entry name" value="TF_FadR/GntR_C"/>
</dbReference>
<dbReference type="SUPFAM" id="SSF46785">
    <property type="entry name" value="Winged helix' DNA-binding domain"/>
    <property type="match status" value="1"/>
</dbReference>
<organism evidence="5 6">
    <name type="scientific">Microbacterium marinilacus</name>
    <dbReference type="NCBI Taxonomy" id="415209"/>
    <lineage>
        <taxon>Bacteria</taxon>
        <taxon>Bacillati</taxon>
        <taxon>Actinomycetota</taxon>
        <taxon>Actinomycetes</taxon>
        <taxon>Micrococcales</taxon>
        <taxon>Microbacteriaceae</taxon>
        <taxon>Microbacterium</taxon>
    </lineage>
</organism>
<evidence type="ECO:0000259" key="4">
    <source>
        <dbReference type="PROSITE" id="PS50949"/>
    </source>
</evidence>
<evidence type="ECO:0000256" key="2">
    <source>
        <dbReference type="ARBA" id="ARBA00023125"/>
    </source>
</evidence>
<keyword evidence="1" id="KW-0805">Transcription regulation</keyword>
<sequence>MATSVYERIRDAIVTGRFEAGRVLSENALAADFGTSRTPVREALHRLEIERLVERGPRGAIVRATSPEEILDIYEVRITLEGSAARSAAKHATDLDLARLRARQDAMRGLEGADARAAANRAFHAALWEASHSPTLIDLLDRLHVHLQRYPTTTLDWPGRWDEVIREHDELLDAISRHDGDAARDIAERHMTGAREVRLQMYADAAPPRP</sequence>
<accession>A0ABP7BQE9</accession>
<comment type="caution">
    <text evidence="5">The sequence shown here is derived from an EMBL/GenBank/DDBJ whole genome shotgun (WGS) entry which is preliminary data.</text>
</comment>
<dbReference type="InterPro" id="IPR036390">
    <property type="entry name" value="WH_DNA-bd_sf"/>
</dbReference>
<dbReference type="Proteomes" id="UP001410795">
    <property type="component" value="Unassembled WGS sequence"/>
</dbReference>
<evidence type="ECO:0000256" key="3">
    <source>
        <dbReference type="ARBA" id="ARBA00023163"/>
    </source>
</evidence>
<dbReference type="PANTHER" id="PTHR43537:SF5">
    <property type="entry name" value="UXU OPERON TRANSCRIPTIONAL REGULATOR"/>
    <property type="match status" value="1"/>
</dbReference>
<dbReference type="InterPro" id="IPR011711">
    <property type="entry name" value="GntR_C"/>
</dbReference>
<dbReference type="PRINTS" id="PR00035">
    <property type="entry name" value="HTHGNTR"/>
</dbReference>
<gene>
    <name evidence="5" type="ORF">GCM10022202_31490</name>
</gene>
<dbReference type="SUPFAM" id="SSF48008">
    <property type="entry name" value="GntR ligand-binding domain-like"/>
    <property type="match status" value="1"/>
</dbReference>
<feature type="domain" description="HTH gntR-type" evidence="4">
    <location>
        <begin position="1"/>
        <end position="65"/>
    </location>
</feature>
<dbReference type="CDD" id="cd07377">
    <property type="entry name" value="WHTH_GntR"/>
    <property type="match status" value="1"/>
</dbReference>
<protein>
    <submittedName>
        <fullName evidence="5">GntR family transcriptional regulator</fullName>
    </submittedName>
</protein>
<evidence type="ECO:0000313" key="6">
    <source>
        <dbReference type="Proteomes" id="UP001410795"/>
    </source>
</evidence>
<dbReference type="InterPro" id="IPR000524">
    <property type="entry name" value="Tscrpt_reg_HTH_GntR"/>
</dbReference>